<evidence type="ECO:0000256" key="3">
    <source>
        <dbReference type="ARBA" id="ARBA00022833"/>
    </source>
</evidence>
<dbReference type="InterPro" id="IPR051652">
    <property type="entry name" value="MDM2_MDM4_MUL1"/>
</dbReference>
<dbReference type="VEuPathDB" id="TrichDB:TVAGG3_0929240"/>
<name>A2FJR6_TRIV3</name>
<dbReference type="InterPro" id="IPR013083">
    <property type="entry name" value="Znf_RING/FYVE/PHD"/>
</dbReference>
<dbReference type="KEGG" id="tva:4752594"/>
<evidence type="ECO:0000256" key="1">
    <source>
        <dbReference type="ARBA" id="ARBA00022723"/>
    </source>
</evidence>
<dbReference type="InParanoid" id="A2FJR6"/>
<dbReference type="Proteomes" id="UP000001542">
    <property type="component" value="Unassembled WGS sequence"/>
</dbReference>
<dbReference type="PROSITE" id="PS50089">
    <property type="entry name" value="ZF_RING_2"/>
    <property type="match status" value="1"/>
</dbReference>
<dbReference type="OrthoDB" id="66726at2759"/>
<dbReference type="Gene3D" id="3.30.40.10">
    <property type="entry name" value="Zinc/RING finger domain, C3HC4 (zinc finger)"/>
    <property type="match status" value="1"/>
</dbReference>
<evidence type="ECO:0000313" key="7">
    <source>
        <dbReference type="EMBL" id="EAX94848.1"/>
    </source>
</evidence>
<dbReference type="AlphaFoldDB" id="A2FJR6"/>
<gene>
    <name evidence="7" type="ORF">TVAG_049170</name>
</gene>
<reference evidence="7" key="1">
    <citation type="submission" date="2006-10" db="EMBL/GenBank/DDBJ databases">
        <authorList>
            <person name="Amadeo P."/>
            <person name="Zhao Q."/>
            <person name="Wortman J."/>
            <person name="Fraser-Liggett C."/>
            <person name="Carlton J."/>
        </authorList>
    </citation>
    <scope>NUCLEOTIDE SEQUENCE</scope>
    <source>
        <strain evidence="7">G3</strain>
    </source>
</reference>
<keyword evidence="2 4" id="KW-0863">Zinc-finger</keyword>
<dbReference type="Pfam" id="PF13920">
    <property type="entry name" value="zf-C3HC4_3"/>
    <property type="match status" value="1"/>
</dbReference>
<evidence type="ECO:0000256" key="5">
    <source>
        <dbReference type="SAM" id="MobiDB-lite"/>
    </source>
</evidence>
<evidence type="ECO:0000256" key="2">
    <source>
        <dbReference type="ARBA" id="ARBA00022771"/>
    </source>
</evidence>
<dbReference type="InterPro" id="IPR001841">
    <property type="entry name" value="Znf_RING"/>
</dbReference>
<sequence length="95" mass="10792">MSQDVIDLTADDSSDGEPNMRPRKLHPIKLPPLPQTEDFGDLTCKVCLTNKINLITYPCSHACMCYECFKALPIPKQCPVCRKYITRCVFVIFPN</sequence>
<keyword evidence="8" id="KW-1185">Reference proteome</keyword>
<dbReference type="GO" id="GO:0008270">
    <property type="term" value="F:zinc ion binding"/>
    <property type="evidence" value="ECO:0007669"/>
    <property type="project" value="UniProtKB-KW"/>
</dbReference>
<accession>A2FJR6</accession>
<reference evidence="7" key="2">
    <citation type="journal article" date="2007" name="Science">
        <title>Draft genome sequence of the sexually transmitted pathogen Trichomonas vaginalis.</title>
        <authorList>
            <person name="Carlton J.M."/>
            <person name="Hirt R.P."/>
            <person name="Silva J.C."/>
            <person name="Delcher A.L."/>
            <person name="Schatz M."/>
            <person name="Zhao Q."/>
            <person name="Wortman J.R."/>
            <person name="Bidwell S.L."/>
            <person name="Alsmark U.C.M."/>
            <person name="Besteiro S."/>
            <person name="Sicheritz-Ponten T."/>
            <person name="Noel C.J."/>
            <person name="Dacks J.B."/>
            <person name="Foster P.G."/>
            <person name="Simillion C."/>
            <person name="Van de Peer Y."/>
            <person name="Miranda-Saavedra D."/>
            <person name="Barton G.J."/>
            <person name="Westrop G.D."/>
            <person name="Mueller S."/>
            <person name="Dessi D."/>
            <person name="Fiori P.L."/>
            <person name="Ren Q."/>
            <person name="Paulsen I."/>
            <person name="Zhang H."/>
            <person name="Bastida-Corcuera F.D."/>
            <person name="Simoes-Barbosa A."/>
            <person name="Brown M.T."/>
            <person name="Hayes R.D."/>
            <person name="Mukherjee M."/>
            <person name="Okumura C.Y."/>
            <person name="Schneider R."/>
            <person name="Smith A.J."/>
            <person name="Vanacova S."/>
            <person name="Villalvazo M."/>
            <person name="Haas B.J."/>
            <person name="Pertea M."/>
            <person name="Feldblyum T.V."/>
            <person name="Utterback T.R."/>
            <person name="Shu C.L."/>
            <person name="Osoegawa K."/>
            <person name="de Jong P.J."/>
            <person name="Hrdy I."/>
            <person name="Horvathova L."/>
            <person name="Zubacova Z."/>
            <person name="Dolezal P."/>
            <person name="Malik S.B."/>
            <person name="Logsdon J.M. Jr."/>
            <person name="Henze K."/>
            <person name="Gupta A."/>
            <person name="Wang C.C."/>
            <person name="Dunne R.L."/>
            <person name="Upcroft J.A."/>
            <person name="Upcroft P."/>
            <person name="White O."/>
            <person name="Salzberg S.L."/>
            <person name="Tang P."/>
            <person name="Chiu C.-H."/>
            <person name="Lee Y.-S."/>
            <person name="Embley T.M."/>
            <person name="Coombs G.H."/>
            <person name="Mottram J.C."/>
            <person name="Tachezy J."/>
            <person name="Fraser-Liggett C.M."/>
            <person name="Johnson P.J."/>
        </authorList>
    </citation>
    <scope>NUCLEOTIDE SEQUENCE [LARGE SCALE GENOMIC DNA]</scope>
    <source>
        <strain evidence="7">G3</strain>
    </source>
</reference>
<organism evidence="7 8">
    <name type="scientific">Trichomonas vaginalis (strain ATCC PRA-98 / G3)</name>
    <dbReference type="NCBI Taxonomy" id="412133"/>
    <lineage>
        <taxon>Eukaryota</taxon>
        <taxon>Metamonada</taxon>
        <taxon>Parabasalia</taxon>
        <taxon>Trichomonadida</taxon>
        <taxon>Trichomonadidae</taxon>
        <taxon>Trichomonas</taxon>
    </lineage>
</organism>
<keyword evidence="3" id="KW-0862">Zinc</keyword>
<dbReference type="VEuPathDB" id="TrichDB:TVAG_049170"/>
<keyword evidence="1" id="KW-0479">Metal-binding</keyword>
<feature type="region of interest" description="Disordered" evidence="5">
    <location>
        <begin position="1"/>
        <end position="32"/>
    </location>
</feature>
<dbReference type="STRING" id="5722.A2FJR6"/>
<dbReference type="PANTHER" id="PTHR12183">
    <property type="entry name" value="MITOCHONDRIAL UBIQUITIN LIGASE ACTIVATOR OF NFKB 1"/>
    <property type="match status" value="1"/>
</dbReference>
<evidence type="ECO:0000313" key="8">
    <source>
        <dbReference type="Proteomes" id="UP000001542"/>
    </source>
</evidence>
<dbReference type="RefSeq" id="XP_001307778.1">
    <property type="nucleotide sequence ID" value="XM_001307777.1"/>
</dbReference>
<dbReference type="SUPFAM" id="SSF57850">
    <property type="entry name" value="RING/U-box"/>
    <property type="match status" value="1"/>
</dbReference>
<feature type="domain" description="RING-type" evidence="6">
    <location>
        <begin position="44"/>
        <end position="82"/>
    </location>
</feature>
<dbReference type="EMBL" id="DS113834">
    <property type="protein sequence ID" value="EAX94848.1"/>
    <property type="molecule type" value="Genomic_DNA"/>
</dbReference>
<evidence type="ECO:0000259" key="6">
    <source>
        <dbReference type="PROSITE" id="PS50089"/>
    </source>
</evidence>
<dbReference type="PANTHER" id="PTHR12183:SF32">
    <property type="entry name" value="MITOCHONDRIAL E3 UBIQUITIN PROTEIN LIGASE 1"/>
    <property type="match status" value="1"/>
</dbReference>
<dbReference type="SMR" id="A2FJR6"/>
<proteinExistence type="predicted"/>
<evidence type="ECO:0000256" key="4">
    <source>
        <dbReference type="PROSITE-ProRule" id="PRU00175"/>
    </source>
</evidence>
<protein>
    <recommendedName>
        <fullName evidence="6">RING-type domain-containing protein</fullName>
    </recommendedName>
</protein>